<dbReference type="HAMAP" id="MF_00222">
    <property type="entry name" value="Shikimate_DH_AroE"/>
    <property type="match status" value="1"/>
</dbReference>
<feature type="binding site" evidence="8">
    <location>
        <position position="145"/>
    </location>
    <ligand>
        <name>shikimate</name>
        <dbReference type="ChEBI" id="CHEBI:36208"/>
    </ligand>
</feature>
<feature type="binding site" evidence="8">
    <location>
        <position position="104"/>
    </location>
    <ligand>
        <name>shikimate</name>
        <dbReference type="ChEBI" id="CHEBI:36208"/>
    </ligand>
</feature>
<accession>F0EWC4</accession>
<dbReference type="Pfam" id="PF01488">
    <property type="entry name" value="Shikimate_DH"/>
    <property type="match status" value="1"/>
</dbReference>
<dbReference type="Proteomes" id="UP000004088">
    <property type="component" value="Unassembled WGS sequence"/>
</dbReference>
<gene>
    <name evidence="8 12" type="primary">aroE</name>
    <name evidence="12" type="ORF">HMPREF9098_0158</name>
</gene>
<evidence type="ECO:0000256" key="1">
    <source>
        <dbReference type="ARBA" id="ARBA00004871"/>
    </source>
</evidence>
<feature type="binding site" evidence="8">
    <location>
        <position position="277"/>
    </location>
    <ligand>
        <name>NADP(+)</name>
        <dbReference type="ChEBI" id="CHEBI:58349"/>
    </ligand>
</feature>
<dbReference type="GO" id="GO:0009423">
    <property type="term" value="P:chorismate biosynthetic process"/>
    <property type="evidence" value="ECO:0007669"/>
    <property type="project" value="UniProtKB-UniRule"/>
</dbReference>
<keyword evidence="5 8" id="KW-0560">Oxidoreductase</keyword>
<dbReference type="Gene3D" id="3.40.50.720">
    <property type="entry name" value="NAD(P)-binding Rossmann-like Domain"/>
    <property type="match status" value="1"/>
</dbReference>
<dbReference type="STRING" id="888741.HMPREF9098_0158"/>
<evidence type="ECO:0000256" key="2">
    <source>
        <dbReference type="ARBA" id="ARBA00012962"/>
    </source>
</evidence>
<dbReference type="NCBIfam" id="NF001310">
    <property type="entry name" value="PRK00258.1-2"/>
    <property type="match status" value="1"/>
</dbReference>
<evidence type="ECO:0000313" key="13">
    <source>
        <dbReference type="Proteomes" id="UP000004088"/>
    </source>
</evidence>
<dbReference type="InterPro" id="IPR036291">
    <property type="entry name" value="NAD(P)-bd_dom_sf"/>
</dbReference>
<comment type="catalytic activity">
    <reaction evidence="7 8">
        <text>shikimate + NADP(+) = 3-dehydroshikimate + NADPH + H(+)</text>
        <dbReference type="Rhea" id="RHEA:17737"/>
        <dbReference type="ChEBI" id="CHEBI:15378"/>
        <dbReference type="ChEBI" id="CHEBI:16630"/>
        <dbReference type="ChEBI" id="CHEBI:36208"/>
        <dbReference type="ChEBI" id="CHEBI:57783"/>
        <dbReference type="ChEBI" id="CHEBI:58349"/>
        <dbReference type="EC" id="1.1.1.25"/>
    </reaction>
</comment>
<keyword evidence="13" id="KW-1185">Reference proteome</keyword>
<feature type="binding site" evidence="8">
    <location>
        <position position="255"/>
    </location>
    <ligand>
        <name>shikimate</name>
        <dbReference type="ChEBI" id="CHEBI:36208"/>
    </ligand>
</feature>
<dbReference type="GO" id="GO:0050661">
    <property type="term" value="F:NADP binding"/>
    <property type="evidence" value="ECO:0007669"/>
    <property type="project" value="InterPro"/>
</dbReference>
<comment type="caution">
    <text evidence="12">The sequence shown here is derived from an EMBL/GenBank/DDBJ whole genome shotgun (WGS) entry which is preliminary data.</text>
</comment>
<reference evidence="12 13" key="1">
    <citation type="submission" date="2011-01" db="EMBL/GenBank/DDBJ databases">
        <authorList>
            <person name="Muzny D."/>
            <person name="Qin X."/>
            <person name="Deng J."/>
            <person name="Jiang H."/>
            <person name="Liu Y."/>
            <person name="Qu J."/>
            <person name="Song X.-Z."/>
            <person name="Zhang L."/>
            <person name="Thornton R."/>
            <person name="Coyle M."/>
            <person name="Francisco L."/>
            <person name="Jackson L."/>
            <person name="Javaid M."/>
            <person name="Korchina V."/>
            <person name="Kovar C."/>
            <person name="Mata R."/>
            <person name="Mathew T."/>
            <person name="Ngo R."/>
            <person name="Nguyen L."/>
            <person name="Nguyen N."/>
            <person name="Okwuonu G."/>
            <person name="Ongeri F."/>
            <person name="Pham C."/>
            <person name="Simmons D."/>
            <person name="Wilczek-Boney K."/>
            <person name="Hale W."/>
            <person name="Jakkamsetti A."/>
            <person name="Pham P."/>
            <person name="Ruth R."/>
            <person name="San Lucas F."/>
            <person name="Warren J."/>
            <person name="Zhang J."/>
            <person name="Zhao Z."/>
            <person name="Zhou C."/>
            <person name="Zhu D."/>
            <person name="Lee S."/>
            <person name="Bess C."/>
            <person name="Blankenburg K."/>
            <person name="Forbes L."/>
            <person name="Fu Q."/>
            <person name="Gubbala S."/>
            <person name="Hirani K."/>
            <person name="Jayaseelan J.C."/>
            <person name="Lara F."/>
            <person name="Munidasa M."/>
            <person name="Palculict T."/>
            <person name="Patil S."/>
            <person name="Pu L.-L."/>
            <person name="Saada N."/>
            <person name="Tang L."/>
            <person name="Weissenberger G."/>
            <person name="Zhu Y."/>
            <person name="Hemphill L."/>
            <person name="Shang Y."/>
            <person name="Youmans B."/>
            <person name="Ayvaz T."/>
            <person name="Ross M."/>
            <person name="Santibanez J."/>
            <person name="Aqrawi P."/>
            <person name="Gross S."/>
            <person name="Joshi V."/>
            <person name="Fowler G."/>
            <person name="Nazareth L."/>
            <person name="Reid J."/>
            <person name="Worley K."/>
            <person name="Petrosino J."/>
            <person name="Highlander S."/>
            <person name="Gibbs R."/>
        </authorList>
    </citation>
    <scope>NUCLEOTIDE SEQUENCE [LARGE SCALE GENOMIC DNA]</scope>
    <source>
        <strain evidence="12 13">ATCC 33394</strain>
    </source>
</reference>
<evidence type="ECO:0000313" key="12">
    <source>
        <dbReference type="EMBL" id="EGC18496.1"/>
    </source>
</evidence>
<evidence type="ECO:0000259" key="10">
    <source>
        <dbReference type="Pfam" id="PF08501"/>
    </source>
</evidence>
<keyword evidence="4 8" id="KW-0521">NADP</keyword>
<dbReference type="SUPFAM" id="SSF51735">
    <property type="entry name" value="NAD(P)-binding Rossmann-fold domains"/>
    <property type="match status" value="1"/>
</dbReference>
<feature type="binding site" evidence="8">
    <location>
        <position position="284"/>
    </location>
    <ligand>
        <name>shikimate</name>
        <dbReference type="ChEBI" id="CHEBI:36208"/>
    </ligand>
</feature>
<dbReference type="GO" id="GO:0005829">
    <property type="term" value="C:cytosol"/>
    <property type="evidence" value="ECO:0007669"/>
    <property type="project" value="TreeGrafter"/>
</dbReference>
<dbReference type="GO" id="GO:0009073">
    <property type="term" value="P:aromatic amino acid family biosynthetic process"/>
    <property type="evidence" value="ECO:0007669"/>
    <property type="project" value="UniProtKB-KW"/>
</dbReference>
<feature type="binding site" evidence="8">
    <location>
        <begin position="55"/>
        <end position="57"/>
    </location>
    <ligand>
        <name>shikimate</name>
        <dbReference type="ChEBI" id="CHEBI:36208"/>
    </ligand>
</feature>
<feature type="binding site" evidence="8">
    <location>
        <position position="253"/>
    </location>
    <ligand>
        <name>NADP(+)</name>
        <dbReference type="ChEBI" id="CHEBI:58349"/>
    </ligand>
</feature>
<comment type="pathway">
    <text evidence="1 8">Metabolic intermediate biosynthesis; chorismate biosynthesis; chorismate from D-erythrose 4-phosphate and phosphoenolpyruvate: step 4/7.</text>
</comment>
<evidence type="ECO:0000256" key="8">
    <source>
        <dbReference type="HAMAP-Rule" id="MF_00222"/>
    </source>
</evidence>
<dbReference type="UniPathway" id="UPA00053">
    <property type="reaction ID" value="UER00087"/>
</dbReference>
<name>F0EWC4_9NEIS</name>
<dbReference type="InterPro" id="IPR041121">
    <property type="entry name" value="SDH_C"/>
</dbReference>
<feature type="binding site" evidence="8">
    <location>
        <begin position="170"/>
        <end position="174"/>
    </location>
    <ligand>
        <name>NADP(+)</name>
        <dbReference type="ChEBI" id="CHEBI:58349"/>
    </ligand>
</feature>
<dbReference type="FunFam" id="3.40.50.10860:FF:000006">
    <property type="entry name" value="Shikimate dehydrogenase (NADP(+))"/>
    <property type="match status" value="1"/>
</dbReference>
<dbReference type="GO" id="GO:0004764">
    <property type="term" value="F:shikimate 3-dehydrogenase (NADP+) activity"/>
    <property type="evidence" value="ECO:0007669"/>
    <property type="project" value="UniProtKB-UniRule"/>
</dbReference>
<dbReference type="Gene3D" id="3.40.50.10860">
    <property type="entry name" value="Leucine Dehydrogenase, chain A, domain 1"/>
    <property type="match status" value="1"/>
</dbReference>
<evidence type="ECO:0000256" key="5">
    <source>
        <dbReference type="ARBA" id="ARBA00023002"/>
    </source>
</evidence>
<dbReference type="Pfam" id="PF18317">
    <property type="entry name" value="SDH_C"/>
    <property type="match status" value="1"/>
</dbReference>
<dbReference type="InterPro" id="IPR011342">
    <property type="entry name" value="Shikimate_DH"/>
</dbReference>
<dbReference type="AlphaFoldDB" id="F0EWC4"/>
<comment type="function">
    <text evidence="8">Involved in the biosynthesis of the chorismate, which leads to the biosynthesis of aromatic amino acids. Catalyzes the reversible NADPH linked reduction of 3-dehydroshikimate (DHSA) to yield shikimate (SA).</text>
</comment>
<evidence type="ECO:0000259" key="9">
    <source>
        <dbReference type="Pfam" id="PF01488"/>
    </source>
</evidence>
<feature type="domain" description="Quinate/shikimate 5-dehydrogenase/glutamyl-tRNA reductase" evidence="9">
    <location>
        <begin position="160"/>
        <end position="231"/>
    </location>
</feature>
<evidence type="ECO:0000256" key="3">
    <source>
        <dbReference type="ARBA" id="ARBA00022605"/>
    </source>
</evidence>
<evidence type="ECO:0000256" key="6">
    <source>
        <dbReference type="ARBA" id="ARBA00023141"/>
    </source>
</evidence>
<dbReference type="SUPFAM" id="SSF53223">
    <property type="entry name" value="Aminoacid dehydrogenase-like, N-terminal domain"/>
    <property type="match status" value="1"/>
</dbReference>
<dbReference type="HOGENOM" id="CLU_044063_2_1_4"/>
<evidence type="ECO:0000259" key="11">
    <source>
        <dbReference type="Pfam" id="PF18317"/>
    </source>
</evidence>
<organism evidence="12 13">
    <name type="scientific">Kingella denitrificans ATCC 33394</name>
    <dbReference type="NCBI Taxonomy" id="888741"/>
    <lineage>
        <taxon>Bacteria</taxon>
        <taxon>Pseudomonadati</taxon>
        <taxon>Pseudomonadota</taxon>
        <taxon>Betaproteobacteria</taxon>
        <taxon>Neisseriales</taxon>
        <taxon>Neisseriaceae</taxon>
        <taxon>Kingella</taxon>
    </lineage>
</organism>
<dbReference type="InterPro" id="IPR046346">
    <property type="entry name" value="Aminoacid_DH-like_N_sf"/>
</dbReference>
<evidence type="ECO:0000256" key="4">
    <source>
        <dbReference type="ARBA" id="ARBA00022857"/>
    </source>
</evidence>
<dbReference type="EMBL" id="AEWV01000003">
    <property type="protein sequence ID" value="EGC18496.1"/>
    <property type="molecule type" value="Genomic_DNA"/>
</dbReference>
<feature type="binding site" evidence="8">
    <location>
        <position position="129"/>
    </location>
    <ligand>
        <name>shikimate</name>
        <dbReference type="ChEBI" id="CHEBI:36208"/>
    </ligand>
</feature>
<sequence>MLRLAGTETLNPPKKQPAPRLAFPINTATIEPYRHTQEPRMIPSYTVFGNPVAHSKSPQIHQYFARQEGVQIEYTRTLVDNTRADFDNAARTFLQQGGAGANITLPFKHFAYDFADTHSERAQAAGAVNTFVPQKDGRILGDNTDGEGLVRDLREHLGIELRGKRILLLGAGGAARGVVLPLLAHRPANLTIANRTYSKAVELAGIFRIEAAPLTQLQSCYDIIINATSSSLHHAAPDVSPDIFAGCFLAYDMFYADTATAFMQFAAQHGAQQTADGLGMLVGQAAAAYEQWRGFAPDIAPVIRHLRAQAAE</sequence>
<keyword evidence="6 8" id="KW-0057">Aromatic amino acid biosynthesis</keyword>
<feature type="binding site" evidence="8">
    <location>
        <position position="120"/>
    </location>
    <ligand>
        <name>NADP(+)</name>
        <dbReference type="ChEBI" id="CHEBI:58349"/>
    </ligand>
</feature>
<proteinExistence type="inferred from homology"/>
<dbReference type="GO" id="GO:0008652">
    <property type="term" value="P:amino acid biosynthetic process"/>
    <property type="evidence" value="ECO:0007669"/>
    <property type="project" value="UniProtKB-KW"/>
</dbReference>
<dbReference type="InterPro" id="IPR006151">
    <property type="entry name" value="Shikm_DH/Glu-tRNA_Rdtase"/>
</dbReference>
<dbReference type="Pfam" id="PF08501">
    <property type="entry name" value="Shikimate_dh_N"/>
    <property type="match status" value="1"/>
</dbReference>
<keyword evidence="3 8" id="KW-0028">Amino-acid biosynthesis</keyword>
<dbReference type="GO" id="GO:0019632">
    <property type="term" value="P:shikimate metabolic process"/>
    <property type="evidence" value="ECO:0007669"/>
    <property type="project" value="InterPro"/>
</dbReference>
<evidence type="ECO:0000256" key="7">
    <source>
        <dbReference type="ARBA" id="ARBA00049442"/>
    </source>
</evidence>
<dbReference type="PANTHER" id="PTHR21089">
    <property type="entry name" value="SHIKIMATE DEHYDROGENASE"/>
    <property type="match status" value="1"/>
</dbReference>
<comment type="subunit">
    <text evidence="8">Homodimer.</text>
</comment>
<feature type="domain" description="Shikimate dehydrogenase substrate binding N-terminal" evidence="10">
    <location>
        <begin position="47"/>
        <end position="130"/>
    </location>
</feature>
<dbReference type="EC" id="1.1.1.25" evidence="2 8"/>
<protein>
    <recommendedName>
        <fullName evidence="2 8">Shikimate dehydrogenase (NADP(+))</fullName>
        <shortName evidence="8">SDH</shortName>
        <ecNumber evidence="2 8">1.1.1.25</ecNumber>
    </recommendedName>
</protein>
<comment type="similarity">
    <text evidence="8">Belongs to the shikimate dehydrogenase family.</text>
</comment>
<dbReference type="InterPro" id="IPR022893">
    <property type="entry name" value="Shikimate_DH_fam"/>
</dbReference>
<dbReference type="PANTHER" id="PTHR21089:SF1">
    <property type="entry name" value="BIFUNCTIONAL 3-DEHYDROQUINATE DEHYDRATASE_SHIKIMATE DEHYDROGENASE, CHLOROPLASTIC"/>
    <property type="match status" value="1"/>
</dbReference>
<feature type="binding site" evidence="8">
    <location>
        <begin position="194"/>
        <end position="199"/>
    </location>
    <ligand>
        <name>NADP(+)</name>
        <dbReference type="ChEBI" id="CHEBI:58349"/>
    </ligand>
</feature>
<dbReference type="CDD" id="cd01065">
    <property type="entry name" value="NAD_bind_Shikimate_DH"/>
    <property type="match status" value="1"/>
</dbReference>
<dbReference type="InterPro" id="IPR013708">
    <property type="entry name" value="Shikimate_DH-bd_N"/>
</dbReference>
<dbReference type="NCBIfam" id="TIGR00507">
    <property type="entry name" value="aroE"/>
    <property type="match status" value="1"/>
</dbReference>
<feature type="domain" description="SDH C-terminal" evidence="11">
    <location>
        <begin position="277"/>
        <end position="307"/>
    </location>
</feature>
<feature type="active site" description="Proton acceptor" evidence="8">
    <location>
        <position position="108"/>
    </location>
</feature>